<dbReference type="Proteomes" id="UP000192940">
    <property type="component" value="Chromosome I"/>
</dbReference>
<evidence type="ECO:0000313" key="3">
    <source>
        <dbReference type="Proteomes" id="UP000192940"/>
    </source>
</evidence>
<proteinExistence type="predicted"/>
<evidence type="ECO:0000256" key="1">
    <source>
        <dbReference type="SAM" id="Phobius"/>
    </source>
</evidence>
<keyword evidence="1" id="KW-0472">Membrane</keyword>
<name>A0A1X7HFC8_9BACL</name>
<protein>
    <submittedName>
        <fullName evidence="2">Uncharacterized protein</fullName>
    </submittedName>
</protein>
<dbReference type="AlphaFoldDB" id="A0A1X7HFC8"/>
<sequence>MFALKFICTWVLLVASCSAVWWSFKTEKLITVSWLAFLLPAVFQLAAAFRIGPGKAKSLIVFGCINLVFTALVGVAVWYLVQLANAYKRGK</sequence>
<feature type="transmembrane region" description="Helical" evidence="1">
    <location>
        <begin position="59"/>
        <end position="81"/>
    </location>
</feature>
<dbReference type="STRING" id="1313296.SAMN05661091_3073"/>
<organism evidence="2 3">
    <name type="scientific">Paenibacillus uliginis N3/975</name>
    <dbReference type="NCBI Taxonomy" id="1313296"/>
    <lineage>
        <taxon>Bacteria</taxon>
        <taxon>Bacillati</taxon>
        <taxon>Bacillota</taxon>
        <taxon>Bacilli</taxon>
        <taxon>Bacillales</taxon>
        <taxon>Paenibacillaceae</taxon>
        <taxon>Paenibacillus</taxon>
    </lineage>
</organism>
<gene>
    <name evidence="2" type="ORF">SAMN05661091_3073</name>
</gene>
<feature type="transmembrane region" description="Helical" evidence="1">
    <location>
        <begin position="29"/>
        <end position="47"/>
    </location>
</feature>
<dbReference type="EMBL" id="LT840184">
    <property type="protein sequence ID" value="SMF85604.1"/>
    <property type="molecule type" value="Genomic_DNA"/>
</dbReference>
<reference evidence="2 3" key="1">
    <citation type="submission" date="2017-04" db="EMBL/GenBank/DDBJ databases">
        <authorList>
            <person name="Afonso C.L."/>
            <person name="Miller P.J."/>
            <person name="Scott M.A."/>
            <person name="Spackman E."/>
            <person name="Goraichik I."/>
            <person name="Dimitrov K.M."/>
            <person name="Suarez D.L."/>
            <person name="Swayne D.E."/>
        </authorList>
    </citation>
    <scope>NUCLEOTIDE SEQUENCE [LARGE SCALE GENOMIC DNA]</scope>
    <source>
        <strain evidence="2 3">N3/975</strain>
    </source>
</reference>
<evidence type="ECO:0000313" key="2">
    <source>
        <dbReference type="EMBL" id="SMF85604.1"/>
    </source>
</evidence>
<accession>A0A1X7HFC8</accession>
<keyword evidence="1" id="KW-0812">Transmembrane</keyword>
<dbReference type="PROSITE" id="PS51257">
    <property type="entry name" value="PROKAR_LIPOPROTEIN"/>
    <property type="match status" value="1"/>
</dbReference>
<keyword evidence="1" id="KW-1133">Transmembrane helix</keyword>
<dbReference type="RefSeq" id="WP_208919969.1">
    <property type="nucleotide sequence ID" value="NZ_LT840184.1"/>
</dbReference>
<keyword evidence="3" id="KW-1185">Reference proteome</keyword>